<dbReference type="OrthoDB" id="310217at2759"/>
<evidence type="ECO:0000259" key="15">
    <source>
        <dbReference type="PROSITE" id="PS50011"/>
    </source>
</evidence>
<comment type="subcellular location">
    <subcellularLocation>
        <location evidence="1">Membrane</location>
        <topology evidence="1">Single-pass type I membrane protein</topology>
    </subcellularLocation>
</comment>
<keyword evidence="6 12" id="KW-0547">Nucleotide-binding</keyword>
<dbReference type="InterPro" id="IPR000719">
    <property type="entry name" value="Prot_kinase_dom"/>
</dbReference>
<dbReference type="InterPro" id="IPR008271">
    <property type="entry name" value="Ser/Thr_kinase_AS"/>
</dbReference>
<feature type="region of interest" description="Disordered" evidence="13">
    <location>
        <begin position="623"/>
        <end position="662"/>
    </location>
</feature>
<dbReference type="InterPro" id="IPR045874">
    <property type="entry name" value="LRK10/LRL21-25-like"/>
</dbReference>
<evidence type="ECO:0000256" key="4">
    <source>
        <dbReference type="ARBA" id="ARBA00022692"/>
    </source>
</evidence>
<dbReference type="EMBL" id="KK914286">
    <property type="protein sequence ID" value="KDP42830.1"/>
    <property type="molecule type" value="Genomic_DNA"/>
</dbReference>
<feature type="compositionally biased region" description="Acidic residues" evidence="13">
    <location>
        <begin position="634"/>
        <end position="644"/>
    </location>
</feature>
<evidence type="ECO:0000313" key="16">
    <source>
        <dbReference type="EMBL" id="KDP42830.1"/>
    </source>
</evidence>
<evidence type="ECO:0000256" key="8">
    <source>
        <dbReference type="ARBA" id="ARBA00022840"/>
    </source>
</evidence>
<dbReference type="SUPFAM" id="SSF56112">
    <property type="entry name" value="Protein kinase-like (PK-like)"/>
    <property type="match status" value="1"/>
</dbReference>
<dbReference type="InterPro" id="IPR017441">
    <property type="entry name" value="Protein_kinase_ATP_BS"/>
</dbReference>
<keyword evidence="11" id="KW-0325">Glycoprotein</keyword>
<evidence type="ECO:0000256" key="3">
    <source>
        <dbReference type="ARBA" id="ARBA00022679"/>
    </source>
</evidence>
<reference evidence="16 17" key="1">
    <citation type="journal article" date="2014" name="PLoS ONE">
        <title>Global Analysis of Gene Expression Profiles in Physic Nut (Jatropha curcas L.) Seedlings Exposed to Salt Stress.</title>
        <authorList>
            <person name="Zhang L."/>
            <person name="Zhang C."/>
            <person name="Wu P."/>
            <person name="Chen Y."/>
            <person name="Li M."/>
            <person name="Jiang H."/>
            <person name="Wu G."/>
        </authorList>
    </citation>
    <scope>NUCLEOTIDE SEQUENCE [LARGE SCALE GENOMIC DNA]</scope>
    <source>
        <strain evidence="17">cv. GZQX0401</strain>
        <tissue evidence="16">Young leaves</tissue>
    </source>
</reference>
<keyword evidence="4" id="KW-0812">Transmembrane</keyword>
<dbReference type="FunFam" id="3.30.200.20:FF:000178">
    <property type="entry name" value="serine/threonine-protein kinase PBS1-like"/>
    <property type="match status" value="1"/>
</dbReference>
<dbReference type="GO" id="GO:0030247">
    <property type="term" value="F:polysaccharide binding"/>
    <property type="evidence" value="ECO:0007669"/>
    <property type="project" value="InterPro"/>
</dbReference>
<evidence type="ECO:0000256" key="9">
    <source>
        <dbReference type="ARBA" id="ARBA00022989"/>
    </source>
</evidence>
<keyword evidence="3" id="KW-0808">Transferase</keyword>
<dbReference type="PROSITE" id="PS00108">
    <property type="entry name" value="PROTEIN_KINASE_ST"/>
    <property type="match status" value="1"/>
</dbReference>
<dbReference type="PROSITE" id="PS50011">
    <property type="entry name" value="PROTEIN_KINASE_DOM"/>
    <property type="match status" value="1"/>
</dbReference>
<dbReference type="AlphaFoldDB" id="A0A067LE98"/>
<evidence type="ECO:0000256" key="13">
    <source>
        <dbReference type="SAM" id="MobiDB-lite"/>
    </source>
</evidence>
<dbReference type="Gene3D" id="3.30.200.20">
    <property type="entry name" value="Phosphorylase Kinase, domain 1"/>
    <property type="match status" value="1"/>
</dbReference>
<keyword evidence="2" id="KW-0723">Serine/threonine-protein kinase</keyword>
<evidence type="ECO:0000256" key="14">
    <source>
        <dbReference type="SAM" id="SignalP"/>
    </source>
</evidence>
<keyword evidence="9" id="KW-1133">Transmembrane helix</keyword>
<dbReference type="Gene3D" id="1.10.510.10">
    <property type="entry name" value="Transferase(Phosphotransferase) domain 1"/>
    <property type="match status" value="1"/>
</dbReference>
<dbReference type="KEGG" id="jcu:105629247"/>
<proteinExistence type="predicted"/>
<evidence type="ECO:0000256" key="7">
    <source>
        <dbReference type="ARBA" id="ARBA00022777"/>
    </source>
</evidence>
<accession>A0A067LE98</accession>
<dbReference type="GO" id="GO:0004674">
    <property type="term" value="F:protein serine/threonine kinase activity"/>
    <property type="evidence" value="ECO:0007669"/>
    <property type="project" value="UniProtKB-KW"/>
</dbReference>
<dbReference type="Pfam" id="PF00069">
    <property type="entry name" value="Pkinase"/>
    <property type="match status" value="1"/>
</dbReference>
<evidence type="ECO:0000256" key="11">
    <source>
        <dbReference type="ARBA" id="ARBA00023180"/>
    </source>
</evidence>
<dbReference type="SMART" id="SM00220">
    <property type="entry name" value="S_TKc"/>
    <property type="match status" value="1"/>
</dbReference>
<dbReference type="InterPro" id="IPR011009">
    <property type="entry name" value="Kinase-like_dom_sf"/>
</dbReference>
<feature type="binding site" evidence="12">
    <location>
        <position position="372"/>
    </location>
    <ligand>
        <name>ATP</name>
        <dbReference type="ChEBI" id="CHEBI:30616"/>
    </ligand>
</feature>
<dbReference type="GO" id="GO:0016020">
    <property type="term" value="C:membrane"/>
    <property type="evidence" value="ECO:0007669"/>
    <property type="project" value="UniProtKB-SubCell"/>
</dbReference>
<dbReference type="InterPro" id="IPR025287">
    <property type="entry name" value="WAK_GUB"/>
</dbReference>
<keyword evidence="17" id="KW-1185">Reference proteome</keyword>
<feature type="chain" id="PRO_5001640443" description="Protein kinase domain-containing protein" evidence="14">
    <location>
        <begin position="24"/>
        <end position="662"/>
    </location>
</feature>
<keyword evidence="8 12" id="KW-0067">ATP-binding</keyword>
<feature type="compositionally biased region" description="Polar residues" evidence="13">
    <location>
        <begin position="652"/>
        <end position="662"/>
    </location>
</feature>
<feature type="signal peptide" evidence="14">
    <location>
        <begin position="1"/>
        <end position="23"/>
    </location>
</feature>
<evidence type="ECO:0000256" key="1">
    <source>
        <dbReference type="ARBA" id="ARBA00004479"/>
    </source>
</evidence>
<dbReference type="Pfam" id="PF13947">
    <property type="entry name" value="GUB_WAK_bind"/>
    <property type="match status" value="1"/>
</dbReference>
<evidence type="ECO:0000256" key="5">
    <source>
        <dbReference type="ARBA" id="ARBA00022729"/>
    </source>
</evidence>
<evidence type="ECO:0000256" key="12">
    <source>
        <dbReference type="PROSITE-ProRule" id="PRU10141"/>
    </source>
</evidence>
<keyword evidence="5 14" id="KW-0732">Signal</keyword>
<protein>
    <recommendedName>
        <fullName evidence="15">Protein kinase domain-containing protein</fullName>
    </recommendedName>
</protein>
<feature type="domain" description="Protein kinase" evidence="15">
    <location>
        <begin position="344"/>
        <end position="622"/>
    </location>
</feature>
<evidence type="ECO:0000313" key="17">
    <source>
        <dbReference type="Proteomes" id="UP000027138"/>
    </source>
</evidence>
<dbReference type="FunFam" id="1.10.510.10:FF:000590">
    <property type="entry name" value="PR5-like receptor kinase"/>
    <property type="match status" value="1"/>
</dbReference>
<name>A0A067LE98_JATCU</name>
<evidence type="ECO:0000256" key="2">
    <source>
        <dbReference type="ARBA" id="ARBA00022527"/>
    </source>
</evidence>
<dbReference type="PROSITE" id="PS00107">
    <property type="entry name" value="PROTEIN_KINASE_ATP"/>
    <property type="match status" value="1"/>
</dbReference>
<organism evidence="16 17">
    <name type="scientific">Jatropha curcas</name>
    <name type="common">Barbados nut</name>
    <dbReference type="NCBI Taxonomy" id="180498"/>
    <lineage>
        <taxon>Eukaryota</taxon>
        <taxon>Viridiplantae</taxon>
        <taxon>Streptophyta</taxon>
        <taxon>Embryophyta</taxon>
        <taxon>Tracheophyta</taxon>
        <taxon>Spermatophyta</taxon>
        <taxon>Magnoliopsida</taxon>
        <taxon>eudicotyledons</taxon>
        <taxon>Gunneridae</taxon>
        <taxon>Pentapetalae</taxon>
        <taxon>rosids</taxon>
        <taxon>fabids</taxon>
        <taxon>Malpighiales</taxon>
        <taxon>Euphorbiaceae</taxon>
        <taxon>Crotonoideae</taxon>
        <taxon>Jatropheae</taxon>
        <taxon>Jatropha</taxon>
    </lineage>
</organism>
<keyword evidence="7" id="KW-0418">Kinase</keyword>
<evidence type="ECO:0000256" key="10">
    <source>
        <dbReference type="ARBA" id="ARBA00023136"/>
    </source>
</evidence>
<keyword evidence="10" id="KW-0472">Membrane</keyword>
<sequence>MSKESLLFLSLVSLFLLLQPCKSKSEKNDLCAPSSCGNLQNITYPFRLQTDPKNCGSHRYTLICQKNTTILYLYSGKYYVQAINYDNFTIRLVDSGVEKGDCASFPRFPLTIYNFSLEDPFATHKFSDYDASKSPPILTFISCPFQVSSPLYVETLSCTNYKEVAPSKHLYVNVGGMEAKDLKSNCSLEMMAMLPNKDYKNMSFIEIHKELAYGFELSWHYIYCGGCRGCYFDDPNKVQCISDYFTRVCYLNFGIGCKYLFNSSTAYVGFYRIIVSTPTVVVLLVLLHCVTKTLCGTPFVIGLLIYKWRRRHLSGYNTVEEFLQSHNNLMPVRYSYSDIKRMTEGFKNKLGQGGFGSVYKGKLRSGRIAAIKILNNSKTNGQDFISEVATLGRIHHANVVQLIGFCVDGSKNALVYDFMPNGSLNNYVFSQGRSSISLTWEKLHEISIGIARGIEYLHRGCDMQILHFDIKPHNILLDENFIPKISDFGLAKLYATNGSIKSLSAARGTIGYMAPELFYRNIGHVSYKADVYSFGMLLLEIAGKRKNLNVIDENSSGSYFPFWVYDEVSNEKDVGIGYATEEENKMAKKMVVVGLWCIQMNPSNRPSMNKVIQMLEGDLESLQLPPRSGMSADESPENYAEEESSSLPVDFSESSSLIENSF</sequence>
<dbReference type="CDD" id="cd14066">
    <property type="entry name" value="STKc_IRAK"/>
    <property type="match status" value="1"/>
</dbReference>
<dbReference type="PANTHER" id="PTHR27009">
    <property type="entry name" value="RUST RESISTANCE KINASE LR10-RELATED"/>
    <property type="match status" value="1"/>
</dbReference>
<evidence type="ECO:0000256" key="6">
    <source>
        <dbReference type="ARBA" id="ARBA00022741"/>
    </source>
</evidence>
<dbReference type="GO" id="GO:0005524">
    <property type="term" value="F:ATP binding"/>
    <property type="evidence" value="ECO:0007669"/>
    <property type="project" value="UniProtKB-UniRule"/>
</dbReference>
<gene>
    <name evidence="16" type="ORF">JCGZ_23772</name>
</gene>
<dbReference type="Proteomes" id="UP000027138">
    <property type="component" value="Unassembled WGS sequence"/>
</dbReference>